<reference evidence="2" key="1">
    <citation type="journal article" date="2002" name="Nature">
        <title>The genome sequence and structure of rice chromosome 1.</title>
        <authorList>
            <person name="Sasaki T."/>
            <person name="Matsumoto T."/>
            <person name="Yamamoto K."/>
            <person name="Sakata K."/>
            <person name="Baba T."/>
            <person name="Katayose Y."/>
            <person name="Wu J."/>
            <person name="Niimura Y."/>
            <person name="Cheng Z."/>
            <person name="Nagamura Y."/>
            <person name="Antonio B.A."/>
            <person name="Kanamori H."/>
            <person name="Hosokawa S."/>
            <person name="Masukawa M."/>
            <person name="Arikawa K."/>
            <person name="Chiden Y."/>
            <person name="Hayashi M."/>
            <person name="Okamoto M."/>
            <person name="Ando T."/>
            <person name="Aoki H."/>
            <person name="Arita K."/>
            <person name="Hamada M."/>
            <person name="Harada C."/>
            <person name="Hijishita S."/>
            <person name="Honda M."/>
            <person name="Ichikawa Y."/>
            <person name="Idonuma A."/>
            <person name="Iijima M."/>
            <person name="Ikeda M."/>
            <person name="Ikeno M."/>
            <person name="Itoh S."/>
            <person name="Itoh T."/>
            <person name="Itoh Y."/>
            <person name="Itoh Y."/>
            <person name="Iwabuchi A."/>
            <person name="Kamiya K."/>
            <person name="Karasawa W."/>
            <person name="Katagiri S."/>
            <person name="Kikuta A."/>
            <person name="Kobayashi N."/>
            <person name="Kono I."/>
            <person name="Machita K."/>
            <person name="Maehara T."/>
            <person name="Mizuno H."/>
            <person name="Mizubayashi T."/>
            <person name="Mukai Y."/>
            <person name="Nagasaki H."/>
            <person name="Nakashima M."/>
            <person name="Nakama Y."/>
            <person name="Nakamichi Y."/>
            <person name="Nakamura M."/>
            <person name="Namiki N."/>
            <person name="Negishi M."/>
            <person name="Ohta I."/>
            <person name="Ono N."/>
            <person name="Saji S."/>
            <person name="Sakai K."/>
            <person name="Shibata M."/>
            <person name="Shimokawa T."/>
            <person name="Shomura A."/>
            <person name="Song J."/>
            <person name="Takazaki Y."/>
            <person name="Terasawa K."/>
            <person name="Tsuji K."/>
            <person name="Waki K."/>
            <person name="Yamagata H."/>
            <person name="Yamane H."/>
            <person name="Yoshiki S."/>
            <person name="Yoshihara R."/>
            <person name="Yukawa K."/>
            <person name="Zhong H."/>
            <person name="Iwama H."/>
            <person name="Endo T."/>
            <person name="Ito H."/>
            <person name="Hahn J.H."/>
            <person name="Kim H.I."/>
            <person name="Eun M.Y."/>
            <person name="Yano M."/>
            <person name="Jiang J."/>
            <person name="Gojobori T."/>
        </authorList>
    </citation>
    <scope>NUCLEOTIDE SEQUENCE [LARGE SCALE GENOMIC DNA]</scope>
</reference>
<name>Q5JNI8_ORYSJ</name>
<evidence type="ECO:0000313" key="2">
    <source>
        <dbReference type="EMBL" id="BAD86961.1"/>
    </source>
</evidence>
<dbReference type="EMBL" id="AP003076">
    <property type="protein sequence ID" value="BAD86961.1"/>
    <property type="molecule type" value="Genomic_DNA"/>
</dbReference>
<gene>
    <name evidence="2" type="primary">P0481E12.7</name>
</gene>
<evidence type="ECO:0000256" key="1">
    <source>
        <dbReference type="SAM" id="MobiDB-lite"/>
    </source>
</evidence>
<organism evidence="2">
    <name type="scientific">Oryza sativa subsp. japonica</name>
    <name type="common">Rice</name>
    <dbReference type="NCBI Taxonomy" id="39947"/>
    <lineage>
        <taxon>Eukaryota</taxon>
        <taxon>Viridiplantae</taxon>
        <taxon>Streptophyta</taxon>
        <taxon>Embryophyta</taxon>
        <taxon>Tracheophyta</taxon>
        <taxon>Spermatophyta</taxon>
        <taxon>Magnoliopsida</taxon>
        <taxon>Liliopsida</taxon>
        <taxon>Poales</taxon>
        <taxon>Poaceae</taxon>
        <taxon>BOP clade</taxon>
        <taxon>Oryzoideae</taxon>
        <taxon>Oryzeae</taxon>
        <taxon>Oryzinae</taxon>
        <taxon>Oryza</taxon>
        <taxon>Oryza sativa</taxon>
    </lineage>
</organism>
<proteinExistence type="predicted"/>
<sequence>MVRILAVDARRGLGAQGPEAELAARRHTYIRRNHGAYPRGWKERCDDRSAEGGSVRFGSWFRSRGGGGVVRPRTRRGHGSNLDSVEERAQHGIIAVPRTRGTMRDGSDG</sequence>
<protein>
    <submittedName>
        <fullName evidence="2">Uncharacterized protein</fullName>
    </submittedName>
</protein>
<dbReference type="AlphaFoldDB" id="Q5JNI8"/>
<dbReference type="Proteomes" id="UP000817658">
    <property type="component" value="Chromosome 1"/>
</dbReference>
<accession>Q5JNI8</accession>
<feature type="region of interest" description="Disordered" evidence="1">
    <location>
        <begin position="65"/>
        <end position="86"/>
    </location>
</feature>